<reference evidence="4" key="2">
    <citation type="submission" date="2020-09" db="EMBL/GenBank/DDBJ databases">
        <authorList>
            <person name="Sun Q."/>
            <person name="Kim S."/>
        </authorList>
    </citation>
    <scope>NUCLEOTIDE SEQUENCE</scope>
    <source>
        <strain evidence="4">KCTC 12719</strain>
    </source>
</reference>
<dbReference type="Gene3D" id="1.20.1170.10">
    <property type="match status" value="1"/>
</dbReference>
<gene>
    <name evidence="4" type="ORF">GCM10007103_15250</name>
</gene>
<evidence type="ECO:0000313" key="4">
    <source>
        <dbReference type="EMBL" id="GHA34705.1"/>
    </source>
</evidence>
<reference evidence="4" key="1">
    <citation type="journal article" date="2014" name="Int. J. Syst. Evol. Microbiol.">
        <title>Complete genome sequence of Corynebacterium casei LMG S-19264T (=DSM 44701T), isolated from a smear-ripened cheese.</title>
        <authorList>
            <consortium name="US DOE Joint Genome Institute (JGI-PGF)"/>
            <person name="Walter F."/>
            <person name="Albersmeier A."/>
            <person name="Kalinowski J."/>
            <person name="Ruckert C."/>
        </authorList>
    </citation>
    <scope>NUCLEOTIDE SEQUENCE</scope>
    <source>
        <strain evidence="4">KCTC 12719</strain>
    </source>
</reference>
<keyword evidence="3" id="KW-0732">Signal</keyword>
<protein>
    <recommendedName>
        <fullName evidence="6">tRNA (Guanine-N1)-methyltransferase</fullName>
    </recommendedName>
</protein>
<dbReference type="EMBL" id="BMXB01000004">
    <property type="protein sequence ID" value="GHA34705.1"/>
    <property type="molecule type" value="Genomic_DNA"/>
</dbReference>
<dbReference type="AlphaFoldDB" id="A0A918VY45"/>
<feature type="coiled-coil region" evidence="1">
    <location>
        <begin position="79"/>
        <end position="106"/>
    </location>
</feature>
<keyword evidence="1" id="KW-0175">Coiled coil</keyword>
<dbReference type="SUPFAM" id="SSF58100">
    <property type="entry name" value="Bacterial hemolysins"/>
    <property type="match status" value="1"/>
</dbReference>
<feature type="chain" id="PRO_5037687550" description="tRNA (Guanine-N1)-methyltransferase" evidence="3">
    <location>
        <begin position="26"/>
        <end position="195"/>
    </location>
</feature>
<feature type="signal peptide" evidence="3">
    <location>
        <begin position="1"/>
        <end position="25"/>
    </location>
</feature>
<dbReference type="Proteomes" id="UP000610456">
    <property type="component" value="Unassembled WGS sequence"/>
</dbReference>
<name>A0A918VY45_9FLAO</name>
<comment type="caution">
    <text evidence="4">The sequence shown here is derived from an EMBL/GenBank/DDBJ whole genome shotgun (WGS) entry which is preliminary data.</text>
</comment>
<evidence type="ECO:0008006" key="6">
    <source>
        <dbReference type="Google" id="ProtNLM"/>
    </source>
</evidence>
<evidence type="ECO:0000313" key="5">
    <source>
        <dbReference type="Proteomes" id="UP000610456"/>
    </source>
</evidence>
<keyword evidence="2" id="KW-1133">Transmembrane helix</keyword>
<feature type="transmembrane region" description="Helical" evidence="2">
    <location>
        <begin position="124"/>
        <end position="142"/>
    </location>
</feature>
<accession>A0A918VY45</accession>
<keyword evidence="2" id="KW-0472">Membrane</keyword>
<evidence type="ECO:0000256" key="2">
    <source>
        <dbReference type="SAM" id="Phobius"/>
    </source>
</evidence>
<keyword evidence="5" id="KW-1185">Reference proteome</keyword>
<sequence>MKRYIISTLSLLLVTFIGHSQSTPANNPIDREFSELIENSNNFKGYKVVDFNELTTLQDKTEDYIGELKNEITGYEVSLQTQKDTITNLKTDLASVQNQLIEVTAEKDSISFLGMPLSKSTYSTVMWGIVGVLVLAVVLLLARFKSSNARTKESRKKLIETEKEFEIFRAKALEKEQRMGRQLQDERNKHMKVAK</sequence>
<evidence type="ECO:0000256" key="1">
    <source>
        <dbReference type="SAM" id="Coils"/>
    </source>
</evidence>
<evidence type="ECO:0000256" key="3">
    <source>
        <dbReference type="SAM" id="SignalP"/>
    </source>
</evidence>
<proteinExistence type="predicted"/>
<organism evidence="4 5">
    <name type="scientific">Salinimicrobium marinum</name>
    <dbReference type="NCBI Taxonomy" id="680283"/>
    <lineage>
        <taxon>Bacteria</taxon>
        <taxon>Pseudomonadati</taxon>
        <taxon>Bacteroidota</taxon>
        <taxon>Flavobacteriia</taxon>
        <taxon>Flavobacteriales</taxon>
        <taxon>Flavobacteriaceae</taxon>
        <taxon>Salinimicrobium</taxon>
    </lineage>
</organism>
<keyword evidence="2" id="KW-0812">Transmembrane</keyword>
<dbReference type="RefSeq" id="WP_189604130.1">
    <property type="nucleotide sequence ID" value="NZ_BMXB01000004.1"/>
</dbReference>